<feature type="domain" description="PB1" evidence="11">
    <location>
        <begin position="149"/>
        <end position="253"/>
    </location>
</feature>
<dbReference type="PANTHER" id="PTHR31734:SF134">
    <property type="entry name" value="AUXIN-RESPONSIVE PROTEIN IAA28"/>
    <property type="match status" value="1"/>
</dbReference>
<protein>
    <recommendedName>
        <fullName evidence="9">Auxin-responsive protein</fullName>
    </recommendedName>
</protein>
<evidence type="ECO:0000256" key="3">
    <source>
        <dbReference type="ARBA" id="ARBA00022491"/>
    </source>
</evidence>
<keyword evidence="6 9" id="KW-0539">Nucleus</keyword>
<keyword evidence="7 9" id="KW-0927">Auxin signaling pathway</keyword>
<evidence type="ECO:0000259" key="11">
    <source>
        <dbReference type="PROSITE" id="PS51745"/>
    </source>
</evidence>
<evidence type="ECO:0000256" key="9">
    <source>
        <dbReference type="RuleBase" id="RU004549"/>
    </source>
</evidence>
<evidence type="ECO:0000313" key="12">
    <source>
        <dbReference type="EMBL" id="GKV44909.1"/>
    </source>
</evidence>
<name>A0AAV5M6R9_9ROSI</name>
<dbReference type="FunFam" id="3.10.20.90:FF:000225">
    <property type="entry name" value="Auxin-responsive protein"/>
    <property type="match status" value="1"/>
</dbReference>
<comment type="subunit">
    <text evidence="9">Homodimers and heterodimers.</text>
</comment>
<dbReference type="GO" id="GO:0006355">
    <property type="term" value="P:regulation of DNA-templated transcription"/>
    <property type="evidence" value="ECO:0007669"/>
    <property type="project" value="InterPro"/>
</dbReference>
<dbReference type="PANTHER" id="PTHR31734">
    <property type="entry name" value="AUXIN-RESPONSIVE PROTEIN IAA17"/>
    <property type="match status" value="1"/>
</dbReference>
<dbReference type="InterPro" id="IPR053793">
    <property type="entry name" value="PB1-like"/>
</dbReference>
<dbReference type="InterPro" id="IPR033389">
    <property type="entry name" value="AUX/IAA_dom"/>
</dbReference>
<evidence type="ECO:0000256" key="2">
    <source>
        <dbReference type="ARBA" id="ARBA00006728"/>
    </source>
</evidence>
<evidence type="ECO:0000256" key="5">
    <source>
        <dbReference type="ARBA" id="ARBA00023163"/>
    </source>
</evidence>
<keyword evidence="13" id="KW-1185">Reference proteome</keyword>
<feature type="compositionally biased region" description="Polar residues" evidence="10">
    <location>
        <begin position="70"/>
        <end position="79"/>
    </location>
</feature>
<evidence type="ECO:0000256" key="4">
    <source>
        <dbReference type="ARBA" id="ARBA00023015"/>
    </source>
</evidence>
<accession>A0AAV5M6R9</accession>
<comment type="subcellular location">
    <subcellularLocation>
        <location evidence="1 9">Nucleus</location>
    </subcellularLocation>
</comment>
<dbReference type="GO" id="GO:0009734">
    <property type="term" value="P:auxin-activated signaling pathway"/>
    <property type="evidence" value="ECO:0007669"/>
    <property type="project" value="UniProtKB-UniRule"/>
</dbReference>
<dbReference type="EMBL" id="BPVZ01000187">
    <property type="protein sequence ID" value="GKV44909.1"/>
    <property type="molecule type" value="Genomic_DNA"/>
</dbReference>
<keyword evidence="5 9" id="KW-0804">Transcription</keyword>
<comment type="caution">
    <text evidence="12">The sequence shown here is derived from an EMBL/GenBank/DDBJ whole genome shotgun (WGS) entry which is preliminary data.</text>
</comment>
<proteinExistence type="inferred from homology"/>
<reference evidence="12 13" key="1">
    <citation type="journal article" date="2021" name="Commun. Biol.">
        <title>The genome of Shorea leprosula (Dipterocarpaceae) highlights the ecological relevance of drought in aseasonal tropical rainforests.</title>
        <authorList>
            <person name="Ng K.K.S."/>
            <person name="Kobayashi M.J."/>
            <person name="Fawcett J.A."/>
            <person name="Hatakeyama M."/>
            <person name="Paape T."/>
            <person name="Ng C.H."/>
            <person name="Ang C.C."/>
            <person name="Tnah L.H."/>
            <person name="Lee C.T."/>
            <person name="Nishiyama T."/>
            <person name="Sese J."/>
            <person name="O'Brien M.J."/>
            <person name="Copetti D."/>
            <person name="Mohd Noor M.I."/>
            <person name="Ong R.C."/>
            <person name="Putra M."/>
            <person name="Sireger I.Z."/>
            <person name="Indrioko S."/>
            <person name="Kosugi Y."/>
            <person name="Izuno A."/>
            <person name="Isagi Y."/>
            <person name="Lee S.L."/>
            <person name="Shimizu K.K."/>
        </authorList>
    </citation>
    <scope>NUCLEOTIDE SEQUENCE [LARGE SCALE GENOMIC DNA]</scope>
    <source>
        <strain evidence="12">214</strain>
    </source>
</reference>
<dbReference type="Gene3D" id="3.10.20.90">
    <property type="entry name" value="Phosphatidylinositol 3-kinase Catalytic Subunit, Chain A, domain 1"/>
    <property type="match status" value="1"/>
</dbReference>
<dbReference type="AlphaFoldDB" id="A0AAV5M6R9"/>
<comment type="similarity">
    <text evidence="2 9">Belongs to the Aux/IAA family.</text>
</comment>
<comment type="function">
    <text evidence="8">Aux/IAA proteins are short-lived transcriptional factors that function as repressors of early auxin response genes at low auxin concentrations. Repression is thought to result from the interaction with auxin response factors (ARFs), proteins that bind to the auxin-responsive promoter element (AuxRE). Formation of heterodimers with ARF proteins may alter their ability to modulate early auxin response genes expression.</text>
</comment>
<gene>
    <name evidence="12" type="ORF">SLEP1_g52043</name>
</gene>
<dbReference type="InterPro" id="IPR003311">
    <property type="entry name" value="AUX_IAA"/>
</dbReference>
<dbReference type="Proteomes" id="UP001054252">
    <property type="component" value="Unassembled WGS sequence"/>
</dbReference>
<dbReference type="Pfam" id="PF02309">
    <property type="entry name" value="AUX_IAA"/>
    <property type="match status" value="1"/>
</dbReference>
<evidence type="ECO:0000256" key="10">
    <source>
        <dbReference type="SAM" id="MobiDB-lite"/>
    </source>
</evidence>
<keyword evidence="4 9" id="KW-0805">Transcription regulation</keyword>
<dbReference type="PROSITE" id="PS51745">
    <property type="entry name" value="PB1"/>
    <property type="match status" value="1"/>
</dbReference>
<dbReference type="GO" id="GO:0005634">
    <property type="term" value="C:nucleus"/>
    <property type="evidence" value="ECO:0007669"/>
    <property type="project" value="UniProtKB-SubCell"/>
</dbReference>
<evidence type="ECO:0000256" key="6">
    <source>
        <dbReference type="ARBA" id="ARBA00023242"/>
    </source>
</evidence>
<evidence type="ECO:0000313" key="13">
    <source>
        <dbReference type="Proteomes" id="UP001054252"/>
    </source>
</evidence>
<organism evidence="12 13">
    <name type="scientific">Rubroshorea leprosula</name>
    <dbReference type="NCBI Taxonomy" id="152421"/>
    <lineage>
        <taxon>Eukaryota</taxon>
        <taxon>Viridiplantae</taxon>
        <taxon>Streptophyta</taxon>
        <taxon>Embryophyta</taxon>
        <taxon>Tracheophyta</taxon>
        <taxon>Spermatophyta</taxon>
        <taxon>Magnoliopsida</taxon>
        <taxon>eudicotyledons</taxon>
        <taxon>Gunneridae</taxon>
        <taxon>Pentapetalae</taxon>
        <taxon>rosids</taxon>
        <taxon>malvids</taxon>
        <taxon>Malvales</taxon>
        <taxon>Dipterocarpaceae</taxon>
        <taxon>Rubroshorea</taxon>
    </lineage>
</organism>
<keyword evidence="3 9" id="KW-0678">Repressor</keyword>
<evidence type="ECO:0000256" key="7">
    <source>
        <dbReference type="ARBA" id="ARBA00023294"/>
    </source>
</evidence>
<evidence type="ECO:0000256" key="8">
    <source>
        <dbReference type="ARBA" id="ARBA00025283"/>
    </source>
</evidence>
<feature type="compositionally biased region" description="Polar residues" evidence="10">
    <location>
        <begin position="118"/>
        <end position="130"/>
    </location>
</feature>
<sequence>MEEYPQLLNLMTQKKEEDRKLELRLGPPGEALLGCKNGPKRAFQHTVEPKNGENPSSLAFWRETQKDKQNSSPSISNKLSAMAEESSQHTDKKPNTFRERTMACAPVVGWPPIRSSRKNLTGNNNSSSKPASEPPKTLKKKKDENIERNQFVKINMEGIPIGRKVNLQAYNSYEELSVAIDQLFSGLLAVQRDSSATQDGSKIEESKTREESLAGNGEYTLVYEDDEGDRILVGDVPWDMFVSSARRLRVLKSSELS</sequence>
<feature type="region of interest" description="Disordered" evidence="10">
    <location>
        <begin position="28"/>
        <end position="145"/>
    </location>
</feature>
<feature type="compositionally biased region" description="Basic and acidic residues" evidence="10">
    <location>
        <begin position="86"/>
        <end position="101"/>
    </location>
</feature>
<dbReference type="SUPFAM" id="SSF54277">
    <property type="entry name" value="CAD &amp; PB1 domains"/>
    <property type="match status" value="1"/>
</dbReference>
<evidence type="ECO:0000256" key="1">
    <source>
        <dbReference type="ARBA" id="ARBA00004123"/>
    </source>
</evidence>